<dbReference type="EC" id="2.3.3.13" evidence="4 10"/>
<evidence type="ECO:0000256" key="5">
    <source>
        <dbReference type="ARBA" id="ARBA00022430"/>
    </source>
</evidence>
<keyword evidence="10" id="KW-0460">Magnesium</keyword>
<evidence type="ECO:0000256" key="4">
    <source>
        <dbReference type="ARBA" id="ARBA00012973"/>
    </source>
</evidence>
<dbReference type="InterPro" id="IPR039371">
    <property type="entry name" value="LeuA_N_DRE-TIM"/>
</dbReference>
<organism evidence="12 13">
    <name type="scientific">Bifidobacterium breve</name>
    <dbReference type="NCBI Taxonomy" id="1685"/>
    <lineage>
        <taxon>Bacteria</taxon>
        <taxon>Bacillati</taxon>
        <taxon>Actinomycetota</taxon>
        <taxon>Actinomycetes</taxon>
        <taxon>Bifidobacteriales</taxon>
        <taxon>Bifidobacteriaceae</taxon>
        <taxon>Bifidobacterium</taxon>
    </lineage>
</organism>
<dbReference type="PROSITE" id="PS00815">
    <property type="entry name" value="AIPM_HOMOCIT_SYNTH_1"/>
    <property type="match status" value="1"/>
</dbReference>
<dbReference type="Proteomes" id="UP000232496">
    <property type="component" value="Chromosome"/>
</dbReference>
<dbReference type="GO" id="GO:0000287">
    <property type="term" value="F:magnesium ion binding"/>
    <property type="evidence" value="ECO:0007669"/>
    <property type="project" value="UniProtKB-UniRule"/>
</dbReference>
<comment type="cofactor">
    <cofactor evidence="10">
        <name>Mg(2+)</name>
        <dbReference type="ChEBI" id="CHEBI:18420"/>
    </cofactor>
</comment>
<dbReference type="SUPFAM" id="SSF51569">
    <property type="entry name" value="Aldolase"/>
    <property type="match status" value="1"/>
</dbReference>
<dbReference type="GO" id="GO:0005737">
    <property type="term" value="C:cytoplasm"/>
    <property type="evidence" value="ECO:0007669"/>
    <property type="project" value="UniProtKB-SubCell"/>
</dbReference>
<dbReference type="InterPro" id="IPR054692">
    <property type="entry name" value="LeuA-like_post-cat"/>
</dbReference>
<dbReference type="InterPro" id="IPR002034">
    <property type="entry name" value="AIPM/Hcit_synth_CS"/>
</dbReference>
<dbReference type="InterPro" id="IPR005668">
    <property type="entry name" value="IPM_Synthase"/>
</dbReference>
<comment type="catalytic activity">
    <reaction evidence="1 10">
        <text>3-methyl-2-oxobutanoate + acetyl-CoA + H2O = (2S)-2-isopropylmalate + CoA + H(+)</text>
        <dbReference type="Rhea" id="RHEA:21524"/>
        <dbReference type="ChEBI" id="CHEBI:1178"/>
        <dbReference type="ChEBI" id="CHEBI:11851"/>
        <dbReference type="ChEBI" id="CHEBI:15377"/>
        <dbReference type="ChEBI" id="CHEBI:15378"/>
        <dbReference type="ChEBI" id="CHEBI:57287"/>
        <dbReference type="ChEBI" id="CHEBI:57288"/>
        <dbReference type="EC" id="2.3.3.13"/>
    </reaction>
</comment>
<dbReference type="EMBL" id="CP023198">
    <property type="protein sequence ID" value="AUE17748.1"/>
    <property type="molecule type" value="Genomic_DNA"/>
</dbReference>
<evidence type="ECO:0000256" key="7">
    <source>
        <dbReference type="ARBA" id="ARBA00022679"/>
    </source>
</evidence>
<comment type="similarity">
    <text evidence="3 10">Belongs to the alpha-IPM synthase/homocitrate synthase family. LeuA type 2 subfamily.</text>
</comment>
<gene>
    <name evidence="10" type="primary">leuA</name>
    <name evidence="12" type="ORF">DRBB29_0171</name>
</gene>
<dbReference type="InterPro" id="IPR013785">
    <property type="entry name" value="Aldolase_TIM"/>
</dbReference>
<name>A0AAP1DRJ6_BIFBR</name>
<dbReference type="InterPro" id="IPR036230">
    <property type="entry name" value="LeuA_allosteric_dom_sf"/>
</dbReference>
<evidence type="ECO:0000256" key="9">
    <source>
        <dbReference type="ARBA" id="ARBA00023304"/>
    </source>
</evidence>
<keyword evidence="9 10" id="KW-0100">Branched-chain amino acid biosynthesis</keyword>
<dbReference type="SUPFAM" id="SSF89000">
    <property type="entry name" value="post-HMGL domain-like"/>
    <property type="match status" value="1"/>
</dbReference>
<dbReference type="NCBIfam" id="TIGR00970">
    <property type="entry name" value="leuA_yeast"/>
    <property type="match status" value="1"/>
</dbReference>
<dbReference type="GO" id="GO:0009098">
    <property type="term" value="P:L-leucine biosynthetic process"/>
    <property type="evidence" value="ECO:0007669"/>
    <property type="project" value="UniProtKB-UniRule"/>
</dbReference>
<dbReference type="PANTHER" id="PTHR46911:SF1">
    <property type="entry name" value="2-ISOPROPYLMALATE SYNTHASE"/>
    <property type="match status" value="1"/>
</dbReference>
<dbReference type="RefSeq" id="WP_021649240.1">
    <property type="nucleotide sequence ID" value="NZ_CAAKNZ010000040.1"/>
</dbReference>
<dbReference type="NCBIfam" id="NF002991">
    <property type="entry name" value="PRK03739.1"/>
    <property type="match status" value="1"/>
</dbReference>
<feature type="binding site" evidence="10">
    <location>
        <position position="285"/>
    </location>
    <ligand>
        <name>Mg(2+)</name>
        <dbReference type="ChEBI" id="CHEBI:18420"/>
    </ligand>
</feature>
<dbReference type="PANTHER" id="PTHR46911">
    <property type="match status" value="1"/>
</dbReference>
<proteinExistence type="inferred from homology"/>
<comment type="subunit">
    <text evidence="10">Homodimer.</text>
</comment>
<dbReference type="SUPFAM" id="SSF110921">
    <property type="entry name" value="2-isopropylmalate synthase LeuA, allosteric (dimerisation) domain"/>
    <property type="match status" value="1"/>
</dbReference>
<dbReference type="GO" id="GO:0003852">
    <property type="term" value="F:2-isopropylmalate synthase activity"/>
    <property type="evidence" value="ECO:0007669"/>
    <property type="project" value="UniProtKB-UniRule"/>
</dbReference>
<evidence type="ECO:0000256" key="6">
    <source>
        <dbReference type="ARBA" id="ARBA00022605"/>
    </source>
</evidence>
<sequence length="638" mass="70406">MGQDQSSVFDLAAVAAASNGGNNDPLLPPARFIGDPQKPSRMPYNKYASYSEQIPFDYPERTWPGKRLQRAPRWCSVDLRDGNQALVNPMDSERKLRFWNLLVSMGFKEIEVGFPSASETDFDFIRMLIERELIPDDVTIVVLTQCREHLIRRTYEALKGAKRAIVHFYNSVSVLQREVVFKKNKEEIKKLATDAAELCKDLESEAKGIDLYYEYSPESFTGTEPEYAVEVCNAVIGVIKPTPEHPMIINLPATVEMTTPNVFADEVEYVSTHLDDRDSVVLSLHPHNDEGMGVAATELAVLAGADRVEGCLLGNGERTGNVDLVTLGLNWLTQGIDPQLDLSNVPEIRKTVEYCNQIKISERHPYAGNFVFTAFSGSHQDAIKKGLEARQVAAERAGADLDSFVWLVPYLPIDPKDIGRTYEAIIRVNSQSGKGGMAYLLKTNHNLDLPKRLQIEFDKIVQNFADTTKKEVKDEDIWRLFKDEYLPVEQSGMTAAGVVVGDTHDASLAPWGRLKLLKVSVSSGEDGSDTVLKARLLDRGVNVGGEQPVEREVSGIGNGPIAAFLNAISNFGVDASIMDYVEHTMSVGTDAMAASYVECQVGEADDAQIVWGVGIDSSITTSALKAIISAINRSQRNR</sequence>
<feature type="domain" description="Pyruvate carboxyltransferase" evidence="11">
    <location>
        <begin position="72"/>
        <end position="346"/>
    </location>
</feature>
<dbReference type="Pfam" id="PF22615">
    <property type="entry name" value="IPMS_D2"/>
    <property type="match status" value="1"/>
</dbReference>
<evidence type="ECO:0000256" key="10">
    <source>
        <dbReference type="HAMAP-Rule" id="MF_00572"/>
    </source>
</evidence>
<dbReference type="InterPro" id="IPR013709">
    <property type="entry name" value="2-isopropylmalate_synth_dimer"/>
</dbReference>
<evidence type="ECO:0000259" key="11">
    <source>
        <dbReference type="PROSITE" id="PS50991"/>
    </source>
</evidence>
<keyword evidence="8 10" id="KW-0479">Metal-binding</keyword>
<feature type="binding site" evidence="10">
    <location>
        <position position="287"/>
    </location>
    <ligand>
        <name>Mg(2+)</name>
        <dbReference type="ChEBI" id="CHEBI:18420"/>
    </ligand>
</feature>
<dbReference type="Pfam" id="PF08502">
    <property type="entry name" value="LeuA_dimer"/>
    <property type="match status" value="1"/>
</dbReference>
<dbReference type="AlphaFoldDB" id="A0AAP1DRJ6"/>
<feature type="binding site" evidence="10">
    <location>
        <position position="321"/>
    </location>
    <ligand>
        <name>Mg(2+)</name>
        <dbReference type="ChEBI" id="CHEBI:18420"/>
    </ligand>
</feature>
<dbReference type="InterPro" id="IPR000891">
    <property type="entry name" value="PYR_CT"/>
</dbReference>
<dbReference type="HAMAP" id="MF_00572">
    <property type="entry name" value="LeuA_type2"/>
    <property type="match status" value="1"/>
</dbReference>
<evidence type="ECO:0000313" key="12">
    <source>
        <dbReference type="EMBL" id="AUE17748.1"/>
    </source>
</evidence>
<reference evidence="12 13" key="1">
    <citation type="submission" date="2017-09" db="EMBL/GenBank/DDBJ databases">
        <title>Comparative genomics and methylome analysis of the gut commensal Bifidobacterium breve.</title>
        <authorList>
            <person name="Bottacini F."/>
            <person name="Morrissey R."/>
            <person name="Roberts R.J."/>
            <person name="James K."/>
            <person name="van Breen J."/>
            <person name="Egan M."/>
            <person name="Lambert J."/>
            <person name="van Limpt K."/>
            <person name="Stanton C."/>
            <person name="Knol J."/>
            <person name="O' Connell Motherway M."/>
            <person name="van Sinderen D."/>
        </authorList>
    </citation>
    <scope>NUCLEOTIDE SEQUENCE [LARGE SCALE GENOMIC DNA]</scope>
    <source>
        <strain evidence="12 13">DRBB29</strain>
    </source>
</reference>
<comment type="pathway">
    <text evidence="2 10">Amino-acid biosynthesis; L-leucine biosynthesis; L-leucine from 3-methyl-2-oxobutanoate: step 1/4.</text>
</comment>
<protein>
    <recommendedName>
        <fullName evidence="4 10">2-isopropylmalate synthase</fullName>
        <ecNumber evidence="4 10">2.3.3.13</ecNumber>
    </recommendedName>
    <alternativeName>
        <fullName evidence="10">Alpha-IPM synthase</fullName>
    </alternativeName>
    <alternativeName>
        <fullName evidence="10">Alpha-isopropylmalate synthase</fullName>
    </alternativeName>
</protein>
<keyword evidence="5 10" id="KW-0432">Leucine biosynthesis</keyword>
<comment type="function">
    <text evidence="10">Catalyzes the condensation of the acetyl group of acetyl-CoA with 3-methyl-2-oxobutanoate (2-ketoisovalerate) to form 3-carboxy-3-hydroxy-4-methylpentanoate (2-isopropylmalate).</text>
</comment>
<dbReference type="SMART" id="SM00917">
    <property type="entry name" value="LeuA_dimer"/>
    <property type="match status" value="1"/>
</dbReference>
<feature type="binding site" evidence="10">
    <location>
        <position position="81"/>
    </location>
    <ligand>
        <name>Mg(2+)</name>
        <dbReference type="ChEBI" id="CHEBI:18420"/>
    </ligand>
</feature>
<keyword evidence="10" id="KW-0963">Cytoplasm</keyword>
<dbReference type="Gene3D" id="3.20.20.70">
    <property type="entry name" value="Aldolase class I"/>
    <property type="match status" value="1"/>
</dbReference>
<keyword evidence="7 10" id="KW-0808">Transferase</keyword>
<evidence type="ECO:0000313" key="13">
    <source>
        <dbReference type="Proteomes" id="UP000232496"/>
    </source>
</evidence>
<feature type="region of interest" description="Regulatory domain" evidence="10">
    <location>
        <begin position="488"/>
        <end position="638"/>
    </location>
</feature>
<dbReference type="CDD" id="cd07942">
    <property type="entry name" value="DRE_TIM_LeuA"/>
    <property type="match status" value="1"/>
</dbReference>
<evidence type="ECO:0000256" key="8">
    <source>
        <dbReference type="ARBA" id="ARBA00022723"/>
    </source>
</evidence>
<evidence type="ECO:0000256" key="1">
    <source>
        <dbReference type="ARBA" id="ARBA00000064"/>
    </source>
</evidence>
<dbReference type="PROSITE" id="PS50991">
    <property type="entry name" value="PYR_CT"/>
    <property type="match status" value="1"/>
</dbReference>
<comment type="subcellular location">
    <subcellularLocation>
        <location evidence="10">Cytoplasm</location>
    </subcellularLocation>
</comment>
<dbReference type="PROSITE" id="PS00816">
    <property type="entry name" value="AIPM_HOMOCIT_SYNTH_2"/>
    <property type="match status" value="1"/>
</dbReference>
<dbReference type="Gene3D" id="3.30.160.270">
    <property type="match status" value="1"/>
</dbReference>
<keyword evidence="6 10" id="KW-0028">Amino-acid biosynthesis</keyword>
<dbReference type="GO" id="GO:0003985">
    <property type="term" value="F:acetyl-CoA C-acetyltransferase activity"/>
    <property type="evidence" value="ECO:0007669"/>
    <property type="project" value="UniProtKB-UniRule"/>
</dbReference>
<dbReference type="Pfam" id="PF00682">
    <property type="entry name" value="HMGL-like"/>
    <property type="match status" value="1"/>
</dbReference>
<accession>A0AAP1DRJ6</accession>
<evidence type="ECO:0000256" key="3">
    <source>
        <dbReference type="ARBA" id="ARBA00009767"/>
    </source>
</evidence>
<evidence type="ECO:0000256" key="2">
    <source>
        <dbReference type="ARBA" id="ARBA00004689"/>
    </source>
</evidence>